<name>A0AAX0I4S8_XANCG</name>
<dbReference type="Proteomes" id="UP000175852">
    <property type="component" value="Unassembled WGS sequence"/>
</dbReference>
<keyword evidence="1" id="KW-0812">Transmembrane</keyword>
<gene>
    <name evidence="2" type="ORF">BIY41_09790</name>
</gene>
<dbReference type="RefSeq" id="WP_033482664.1">
    <property type="nucleotide sequence ID" value="NZ_CP026334.1"/>
</dbReference>
<feature type="transmembrane region" description="Helical" evidence="1">
    <location>
        <begin position="71"/>
        <end position="90"/>
    </location>
</feature>
<organism evidence="2 3">
    <name type="scientific">Xanthomonas campestris pv. glycines</name>
    <dbReference type="NCBI Taxonomy" id="473421"/>
    <lineage>
        <taxon>Bacteria</taxon>
        <taxon>Pseudomonadati</taxon>
        <taxon>Pseudomonadota</taxon>
        <taxon>Gammaproteobacteria</taxon>
        <taxon>Lysobacterales</taxon>
        <taxon>Lysobacteraceae</taxon>
        <taxon>Xanthomonas</taxon>
    </lineage>
</organism>
<feature type="transmembrane region" description="Helical" evidence="1">
    <location>
        <begin position="42"/>
        <end position="65"/>
    </location>
</feature>
<comment type="caution">
    <text evidence="2">The sequence shown here is derived from an EMBL/GenBank/DDBJ whole genome shotgun (WGS) entry which is preliminary data.</text>
</comment>
<protein>
    <submittedName>
        <fullName evidence="2">Uncharacterized protein</fullName>
    </submittedName>
</protein>
<dbReference type="AlphaFoldDB" id="A0AAX0I4S8"/>
<keyword evidence="1" id="KW-0472">Membrane</keyword>
<accession>A0AAX0I4S8</accession>
<dbReference type="EMBL" id="MKCQ01000028">
    <property type="protein sequence ID" value="OEY98648.1"/>
    <property type="molecule type" value="Genomic_DNA"/>
</dbReference>
<feature type="transmembrane region" description="Helical" evidence="1">
    <location>
        <begin position="111"/>
        <end position="130"/>
    </location>
</feature>
<proteinExistence type="predicted"/>
<sequence length="143" mass="15757">MGLEKCRRFGAVSNKTSGGYGMYDNTKEFIDRFKETPFDVSVMAFVNFTKTLAELITLAALFQYVATKYSVPVAGIAAQLMNFCLGAYVGNRLGLLTYNELSHRFPRIKEILWVSLPIQISVTVSVAYGAKALIAGVMLQLGQ</sequence>
<keyword evidence="1" id="KW-1133">Transmembrane helix</keyword>
<evidence type="ECO:0000313" key="3">
    <source>
        <dbReference type="Proteomes" id="UP000175852"/>
    </source>
</evidence>
<evidence type="ECO:0000313" key="2">
    <source>
        <dbReference type="EMBL" id="OEY98648.1"/>
    </source>
</evidence>
<reference evidence="2 3" key="1">
    <citation type="submission" date="2016-09" db="EMBL/GenBank/DDBJ databases">
        <authorList>
            <person name="Wen S.-F."/>
            <person name="Lo A.-C."/>
            <person name="Lin C.-J."/>
            <person name="Tseng T.-T."/>
        </authorList>
    </citation>
    <scope>NUCLEOTIDE SEQUENCE [LARGE SCALE GENOMIC DNA]</scope>
    <source>
        <strain evidence="2 3">12609</strain>
    </source>
</reference>
<evidence type="ECO:0000256" key="1">
    <source>
        <dbReference type="SAM" id="Phobius"/>
    </source>
</evidence>